<sequence>MPSVGEVTTLAKNSPKFASLRTTVPMSVVKQWKLKEGDKLEWEWKVVDGEMALVIKKSKE</sequence>
<name>K0IMV6_NITGG</name>
<dbReference type="Pfam" id="PF04014">
    <property type="entry name" value="MazE_antitoxin"/>
    <property type="match status" value="1"/>
</dbReference>
<dbReference type="AlphaFoldDB" id="K0IMV6"/>
<dbReference type="KEGG" id="nga:Ngar_c13510"/>
<keyword evidence="3" id="KW-1185">Reference proteome</keyword>
<proteinExistence type="predicted"/>
<dbReference type="BioCyc" id="CNIT1237085:G1324-1349-MONOMER"/>
<dbReference type="HOGENOM" id="CLU_202281_0_0_2"/>
<dbReference type="InParanoid" id="K0IMV6"/>
<dbReference type="RefSeq" id="WP_015018826.1">
    <property type="nucleotide sequence ID" value="NC_018719.1"/>
</dbReference>
<reference evidence="2 3" key="1">
    <citation type="journal article" date="2012" name="Environ. Microbiol.">
        <title>The genome of the ammonia-oxidizing Candidatus Nitrososphaera gargensis: insights into metabolic versatility and environmental adaptations.</title>
        <authorList>
            <person name="Spang A."/>
            <person name="Poehlein A."/>
            <person name="Offre P."/>
            <person name="Zumbragel S."/>
            <person name="Haider S."/>
            <person name="Rychlik N."/>
            <person name="Nowka B."/>
            <person name="Schmeisser C."/>
            <person name="Lebedeva E.V."/>
            <person name="Rattei T."/>
            <person name="Bohm C."/>
            <person name="Schmid M."/>
            <person name="Galushko A."/>
            <person name="Hatzenpichler R."/>
            <person name="Weinmaier T."/>
            <person name="Daniel R."/>
            <person name="Schleper C."/>
            <person name="Spieck E."/>
            <person name="Streit W."/>
            <person name="Wagner M."/>
        </authorList>
    </citation>
    <scope>NUCLEOTIDE SEQUENCE [LARGE SCALE GENOMIC DNA]</scope>
    <source>
        <strain evidence="3">Ga9.2</strain>
    </source>
</reference>
<evidence type="ECO:0000313" key="2">
    <source>
        <dbReference type="EMBL" id="AFU58289.1"/>
    </source>
</evidence>
<feature type="domain" description="SpoVT-AbrB" evidence="1">
    <location>
        <begin position="19"/>
        <end position="59"/>
    </location>
</feature>
<organism evidence="2 3">
    <name type="scientific">Nitrososphaera gargensis (strain Ga9.2)</name>
    <dbReference type="NCBI Taxonomy" id="1237085"/>
    <lineage>
        <taxon>Archaea</taxon>
        <taxon>Nitrososphaerota</taxon>
        <taxon>Nitrososphaeria</taxon>
        <taxon>Nitrososphaerales</taxon>
        <taxon>Nitrososphaeraceae</taxon>
        <taxon>Nitrososphaera</taxon>
    </lineage>
</organism>
<dbReference type="Proteomes" id="UP000008037">
    <property type="component" value="Chromosome"/>
</dbReference>
<dbReference type="InterPro" id="IPR007159">
    <property type="entry name" value="SpoVT-AbrB_dom"/>
</dbReference>
<dbReference type="EMBL" id="CP002408">
    <property type="protein sequence ID" value="AFU58289.1"/>
    <property type="molecule type" value="Genomic_DNA"/>
</dbReference>
<evidence type="ECO:0000313" key="3">
    <source>
        <dbReference type="Proteomes" id="UP000008037"/>
    </source>
</evidence>
<dbReference type="STRING" id="1237085.Ngar_c13510"/>
<dbReference type="GO" id="GO:0003677">
    <property type="term" value="F:DNA binding"/>
    <property type="evidence" value="ECO:0007669"/>
    <property type="project" value="InterPro"/>
</dbReference>
<accession>K0IMV6</accession>
<gene>
    <name evidence="2" type="ordered locus">Ngar_c13510</name>
</gene>
<evidence type="ECO:0000259" key="1">
    <source>
        <dbReference type="Pfam" id="PF04014"/>
    </source>
</evidence>
<protein>
    <recommendedName>
        <fullName evidence="1">SpoVT-AbrB domain-containing protein</fullName>
    </recommendedName>
</protein>
<dbReference type="GeneID" id="13797610"/>